<reference evidence="2" key="1">
    <citation type="submission" date="2023-04" db="EMBL/GenBank/DDBJ databases">
        <authorList>
            <person name="Vijverberg K."/>
            <person name="Xiong W."/>
            <person name="Schranz E."/>
        </authorList>
    </citation>
    <scope>NUCLEOTIDE SEQUENCE</scope>
</reference>
<evidence type="ECO:0000313" key="2">
    <source>
        <dbReference type="EMBL" id="CAI9284108.1"/>
    </source>
</evidence>
<proteinExistence type="predicted"/>
<protein>
    <recommendedName>
        <fullName evidence="1">Sin3 C-terminal domain-containing protein</fullName>
    </recommendedName>
</protein>
<dbReference type="EMBL" id="OX465081">
    <property type="protein sequence ID" value="CAI9284108.1"/>
    <property type="molecule type" value="Genomic_DNA"/>
</dbReference>
<evidence type="ECO:0000259" key="1">
    <source>
        <dbReference type="Pfam" id="PF16879"/>
    </source>
</evidence>
<dbReference type="Proteomes" id="UP001177003">
    <property type="component" value="Chromosome 5"/>
</dbReference>
<dbReference type="InterPro" id="IPR031693">
    <property type="entry name" value="Sin3_C"/>
</dbReference>
<dbReference type="Pfam" id="PF16879">
    <property type="entry name" value="Sin3a_C"/>
    <property type="match status" value="1"/>
</dbReference>
<name>A0AA35Z1A7_LACSI</name>
<dbReference type="PANTHER" id="PTHR31934:SF5">
    <property type="entry name" value="OS05G0557900 PROTEIN"/>
    <property type="match status" value="1"/>
</dbReference>
<organism evidence="2 3">
    <name type="scientific">Lactuca saligna</name>
    <name type="common">Willowleaf lettuce</name>
    <dbReference type="NCBI Taxonomy" id="75948"/>
    <lineage>
        <taxon>Eukaryota</taxon>
        <taxon>Viridiplantae</taxon>
        <taxon>Streptophyta</taxon>
        <taxon>Embryophyta</taxon>
        <taxon>Tracheophyta</taxon>
        <taxon>Spermatophyta</taxon>
        <taxon>Magnoliopsida</taxon>
        <taxon>eudicotyledons</taxon>
        <taxon>Gunneridae</taxon>
        <taxon>Pentapetalae</taxon>
        <taxon>asterids</taxon>
        <taxon>campanulids</taxon>
        <taxon>Asterales</taxon>
        <taxon>Asteraceae</taxon>
        <taxon>Cichorioideae</taxon>
        <taxon>Cichorieae</taxon>
        <taxon>Lactucinae</taxon>
        <taxon>Lactuca</taxon>
    </lineage>
</organism>
<evidence type="ECO:0000313" key="3">
    <source>
        <dbReference type="Proteomes" id="UP001177003"/>
    </source>
</evidence>
<feature type="domain" description="Sin3 C-terminal" evidence="1">
    <location>
        <begin position="65"/>
        <end position="127"/>
    </location>
</feature>
<sequence length="132" mass="14897">MLLGHSKARVDVAAALSHYWCDLKDKVAGLALVQSLYGGTPIASDIMRESEMLIKKLEESWNSYFLDGAIDGAKYEDECRTVLGTWSFPVFTLDKLIDKLPKSLLAIATDEVNKKLLHLYAYENLRKDKVFI</sequence>
<keyword evidence="3" id="KW-1185">Reference proteome</keyword>
<accession>A0AA35Z1A7</accession>
<gene>
    <name evidence="2" type="ORF">LSALG_LOCUS23664</name>
</gene>
<dbReference type="AlphaFoldDB" id="A0AA35Z1A7"/>
<dbReference type="PANTHER" id="PTHR31934">
    <property type="entry name" value="ALPHA/BETA-HYDROLASES SUPERFAMILY PROTEIN"/>
    <property type="match status" value="1"/>
</dbReference>